<gene>
    <name evidence="9" type="ORF">ACFSB2_25160</name>
</gene>
<feature type="transmembrane region" description="Helical" evidence="7">
    <location>
        <begin position="12"/>
        <end position="29"/>
    </location>
</feature>
<dbReference type="Proteomes" id="UP001597079">
    <property type="component" value="Unassembled WGS sequence"/>
</dbReference>
<reference evidence="10" key="1">
    <citation type="journal article" date="2019" name="Int. J. Syst. Evol. Microbiol.">
        <title>The Global Catalogue of Microorganisms (GCM) 10K type strain sequencing project: providing services to taxonomists for standard genome sequencing and annotation.</title>
        <authorList>
            <consortium name="The Broad Institute Genomics Platform"/>
            <consortium name="The Broad Institute Genome Sequencing Center for Infectious Disease"/>
            <person name="Wu L."/>
            <person name="Ma J."/>
        </authorList>
    </citation>
    <scope>NUCLEOTIDE SEQUENCE [LARGE SCALE GENOMIC DNA]</scope>
    <source>
        <strain evidence="10">CGMCC 1.12286</strain>
    </source>
</reference>
<comment type="subcellular location">
    <subcellularLocation>
        <location evidence="1 7">Cell membrane</location>
        <topology evidence="1 7">Multi-pass membrane protein</topology>
    </subcellularLocation>
</comment>
<evidence type="ECO:0000256" key="2">
    <source>
        <dbReference type="ARBA" id="ARBA00022448"/>
    </source>
</evidence>
<comment type="caution">
    <text evidence="9">The sequence shown here is derived from an EMBL/GenBank/DDBJ whole genome shotgun (WGS) entry which is preliminary data.</text>
</comment>
<accession>A0ABW4JR25</accession>
<dbReference type="PROSITE" id="PS50928">
    <property type="entry name" value="ABC_TM1"/>
    <property type="match status" value="1"/>
</dbReference>
<dbReference type="EMBL" id="JBHUCX010000099">
    <property type="protein sequence ID" value="MFD1677960.1"/>
    <property type="molecule type" value="Genomic_DNA"/>
</dbReference>
<organism evidence="9 10">
    <name type="scientific">Alicyclobacillus fodiniaquatilis</name>
    <dbReference type="NCBI Taxonomy" id="1661150"/>
    <lineage>
        <taxon>Bacteria</taxon>
        <taxon>Bacillati</taxon>
        <taxon>Bacillota</taxon>
        <taxon>Bacilli</taxon>
        <taxon>Bacillales</taxon>
        <taxon>Alicyclobacillaceae</taxon>
        <taxon>Alicyclobacillus</taxon>
    </lineage>
</organism>
<keyword evidence="4 7" id="KW-0812">Transmembrane</keyword>
<comment type="similarity">
    <text evidence="7">Belongs to the binding-protein-dependent transport system permease family.</text>
</comment>
<evidence type="ECO:0000256" key="1">
    <source>
        <dbReference type="ARBA" id="ARBA00004651"/>
    </source>
</evidence>
<evidence type="ECO:0000256" key="7">
    <source>
        <dbReference type="RuleBase" id="RU363032"/>
    </source>
</evidence>
<dbReference type="Pfam" id="PF00528">
    <property type="entry name" value="BPD_transp_1"/>
    <property type="match status" value="1"/>
</dbReference>
<dbReference type="RefSeq" id="WP_377945899.1">
    <property type="nucleotide sequence ID" value="NZ_JBHUCX010000099.1"/>
</dbReference>
<evidence type="ECO:0000256" key="3">
    <source>
        <dbReference type="ARBA" id="ARBA00022475"/>
    </source>
</evidence>
<dbReference type="PANTHER" id="PTHR43163:SF3">
    <property type="entry name" value="PEPTIDE ABC TRANSPORTER PERMEASE PROTEIN"/>
    <property type="match status" value="1"/>
</dbReference>
<dbReference type="InterPro" id="IPR035906">
    <property type="entry name" value="MetI-like_sf"/>
</dbReference>
<keyword evidence="5 7" id="KW-1133">Transmembrane helix</keyword>
<dbReference type="SUPFAM" id="SSF161098">
    <property type="entry name" value="MetI-like"/>
    <property type="match status" value="1"/>
</dbReference>
<evidence type="ECO:0000259" key="8">
    <source>
        <dbReference type="PROSITE" id="PS50928"/>
    </source>
</evidence>
<name>A0ABW4JR25_9BACL</name>
<protein>
    <submittedName>
        <fullName evidence="9">ABC transporter permease</fullName>
    </submittedName>
</protein>
<dbReference type="PANTHER" id="PTHR43163">
    <property type="entry name" value="DIPEPTIDE TRANSPORT SYSTEM PERMEASE PROTEIN DPPB-RELATED"/>
    <property type="match status" value="1"/>
</dbReference>
<dbReference type="InterPro" id="IPR000515">
    <property type="entry name" value="MetI-like"/>
</dbReference>
<evidence type="ECO:0000313" key="10">
    <source>
        <dbReference type="Proteomes" id="UP001597079"/>
    </source>
</evidence>
<evidence type="ECO:0000256" key="4">
    <source>
        <dbReference type="ARBA" id="ARBA00022692"/>
    </source>
</evidence>
<feature type="domain" description="ABC transmembrane type-1" evidence="8">
    <location>
        <begin position="97"/>
        <end position="297"/>
    </location>
</feature>
<dbReference type="CDD" id="cd06261">
    <property type="entry name" value="TM_PBP2"/>
    <property type="match status" value="1"/>
</dbReference>
<proteinExistence type="inferred from homology"/>
<dbReference type="Gene3D" id="1.10.3720.10">
    <property type="entry name" value="MetI-like"/>
    <property type="match status" value="1"/>
</dbReference>
<keyword evidence="2 7" id="KW-0813">Transport</keyword>
<feature type="transmembrane region" description="Helical" evidence="7">
    <location>
        <begin position="274"/>
        <end position="293"/>
    </location>
</feature>
<feature type="transmembrane region" description="Helical" evidence="7">
    <location>
        <begin position="135"/>
        <end position="158"/>
    </location>
</feature>
<sequence>MTQGIIQAVQRLFGGLMMLLMVSMLLFFASRAMGDPTYSILAVDATQAQKAAFRSEIGWNEPVWLQLLVYMEHTITGRFGVSYELQQPVRQIIPPYLWGTIKLVGLALPLGILGGIVLGFLSLGASKKIERIFQGVLLCLYSLPGFVPIILAIEIFGVKLKWLPPSGSQGVQSLIMPVLLLAGAEAIKSGILLRTKLQEVLGEKFIVTARAKGVSPLRLQVQYLLRPTLSLVVSFLSLQVGQLLGSTVIVENIFAYQGVGSLAVHTLSTRDLPLLQGCIFVPALIFLCFRFLTDLVQPWLDPRLRQDGQRVMA</sequence>
<keyword evidence="6 7" id="KW-0472">Membrane</keyword>
<evidence type="ECO:0000256" key="5">
    <source>
        <dbReference type="ARBA" id="ARBA00022989"/>
    </source>
</evidence>
<evidence type="ECO:0000256" key="6">
    <source>
        <dbReference type="ARBA" id="ARBA00023136"/>
    </source>
</evidence>
<keyword evidence="10" id="KW-1185">Reference proteome</keyword>
<feature type="transmembrane region" description="Helical" evidence="7">
    <location>
        <begin position="228"/>
        <end position="254"/>
    </location>
</feature>
<feature type="transmembrane region" description="Helical" evidence="7">
    <location>
        <begin position="170"/>
        <end position="187"/>
    </location>
</feature>
<evidence type="ECO:0000313" key="9">
    <source>
        <dbReference type="EMBL" id="MFD1677960.1"/>
    </source>
</evidence>
<keyword evidence="3" id="KW-1003">Cell membrane</keyword>
<feature type="transmembrane region" description="Helical" evidence="7">
    <location>
        <begin position="103"/>
        <end position="123"/>
    </location>
</feature>